<dbReference type="GO" id="GO:0030479">
    <property type="term" value="C:actin cortical patch"/>
    <property type="evidence" value="ECO:0007669"/>
    <property type="project" value="TreeGrafter"/>
</dbReference>
<evidence type="ECO:0000256" key="3">
    <source>
        <dbReference type="SAM" id="MobiDB-lite"/>
    </source>
</evidence>
<dbReference type="GO" id="GO:0097320">
    <property type="term" value="P:plasma membrane tubulation"/>
    <property type="evidence" value="ECO:0007669"/>
    <property type="project" value="TreeGrafter"/>
</dbReference>
<feature type="compositionally biased region" description="Polar residues" evidence="3">
    <location>
        <begin position="289"/>
        <end position="298"/>
    </location>
</feature>
<dbReference type="GO" id="GO:0043332">
    <property type="term" value="C:mating projection tip"/>
    <property type="evidence" value="ECO:0007669"/>
    <property type="project" value="TreeGrafter"/>
</dbReference>
<gene>
    <name evidence="6" type="ORF">GLAREA_02848</name>
</gene>
<proteinExistence type="predicted"/>
<dbReference type="eggNOG" id="KOG1843">
    <property type="taxonomic scope" value="Eukaryota"/>
</dbReference>
<dbReference type="SMART" id="SM00326">
    <property type="entry name" value="SH3"/>
    <property type="match status" value="1"/>
</dbReference>
<dbReference type="InterPro" id="IPR001452">
    <property type="entry name" value="SH3_domain"/>
</dbReference>
<dbReference type="InterPro" id="IPR036028">
    <property type="entry name" value="SH3-like_dom_sf"/>
</dbReference>
<reference evidence="6 7" key="1">
    <citation type="journal article" date="2013" name="BMC Genomics">
        <title>Genomics-driven discovery of the pneumocandin biosynthetic gene cluster in the fungus Glarea lozoyensis.</title>
        <authorList>
            <person name="Chen L."/>
            <person name="Yue Q."/>
            <person name="Zhang X."/>
            <person name="Xiang M."/>
            <person name="Wang C."/>
            <person name="Li S."/>
            <person name="Che Y."/>
            <person name="Ortiz-Lopez F.J."/>
            <person name="Bills G.F."/>
            <person name="Liu X."/>
            <person name="An Z."/>
        </authorList>
    </citation>
    <scope>NUCLEOTIDE SEQUENCE [LARGE SCALE GENOMIC DNA]</scope>
    <source>
        <strain evidence="7">ATCC 20868 / MF5171</strain>
    </source>
</reference>
<evidence type="ECO:0000313" key="7">
    <source>
        <dbReference type="Proteomes" id="UP000016922"/>
    </source>
</evidence>
<feature type="compositionally biased region" description="Polar residues" evidence="3">
    <location>
        <begin position="357"/>
        <end position="378"/>
    </location>
</feature>
<dbReference type="Gene3D" id="2.30.30.40">
    <property type="entry name" value="SH3 Domains"/>
    <property type="match status" value="1"/>
</dbReference>
<dbReference type="OMA" id="MLAHYYT"/>
<accession>S3CP45</accession>
<dbReference type="InterPro" id="IPR027267">
    <property type="entry name" value="AH/BAR_dom_sf"/>
</dbReference>
<dbReference type="GO" id="GO:0031097">
    <property type="term" value="C:medial cortex"/>
    <property type="evidence" value="ECO:0007669"/>
    <property type="project" value="TreeGrafter"/>
</dbReference>
<sequence length="458" mass="50722">MNSVQRQYARARGKGGADTAKVSVLLNDFEDADKLLTKIIEASKSWRDSWVSILNIQLGLVTLFEELYDPIVGASDGHGHEPVMTSPEQLDRTRKLQAVYADLKTDLLQEVAMMDARIIKPAVEAKDCLQPLRKTIKKRENKRVDWERYIDKVNTLQSKKLKRTDRENMALAKAEEELAGAADAFKIADDNLKVKLPPLIQAAFSIIPHLLGVQIMIQNTLLAQYYTVLHNYCEDTGFPSPAPPMTEVISLWEVDFNPIKDQVERINCIARGKVIHQSMILGDDPGRKSGSSTTTGLNIRNGFQRRTPSMGRVSAPASPQPEPADAPRGRPMRISSNTVVPAHSRPDPSPSPEPYSTHLTPASTFSSHSPANSSSDYFQRSAAGKKKPPPPPPKRIGSQSNGLYATALYAFEGQSNGDLSFNEGDQIKVLKKTDSTDDWWEGELRGRKGSFPANYCKL</sequence>
<dbReference type="GO" id="GO:0008289">
    <property type="term" value="F:lipid binding"/>
    <property type="evidence" value="ECO:0007669"/>
    <property type="project" value="TreeGrafter"/>
</dbReference>
<evidence type="ECO:0000259" key="4">
    <source>
        <dbReference type="PROSITE" id="PS50002"/>
    </source>
</evidence>
<dbReference type="CDD" id="cd07599">
    <property type="entry name" value="BAR_Rvs167p"/>
    <property type="match status" value="1"/>
</dbReference>
<dbReference type="InterPro" id="IPR046982">
    <property type="entry name" value="BIN3/RVS161-like"/>
</dbReference>
<dbReference type="AlphaFoldDB" id="S3CP45"/>
<keyword evidence="1 2" id="KW-0728">SH3 domain</keyword>
<dbReference type="InterPro" id="IPR004148">
    <property type="entry name" value="BAR_dom"/>
</dbReference>
<dbReference type="FunFam" id="2.30.30.40:FF:000100">
    <property type="entry name" value="SH3 domain-containing YSC84-like protein 1"/>
    <property type="match status" value="1"/>
</dbReference>
<dbReference type="KEGG" id="glz:GLAREA_02848"/>
<dbReference type="PANTHER" id="PTHR47174:SF2">
    <property type="entry name" value="SH3 DOMAIN SIGNALLING PROTEIN (AFU_ORTHOLOGUE AFUA_5G07670)"/>
    <property type="match status" value="1"/>
</dbReference>
<organism evidence="6 7">
    <name type="scientific">Glarea lozoyensis (strain ATCC 20868 / MF5171)</name>
    <dbReference type="NCBI Taxonomy" id="1116229"/>
    <lineage>
        <taxon>Eukaryota</taxon>
        <taxon>Fungi</taxon>
        <taxon>Dikarya</taxon>
        <taxon>Ascomycota</taxon>
        <taxon>Pezizomycotina</taxon>
        <taxon>Leotiomycetes</taxon>
        <taxon>Helotiales</taxon>
        <taxon>Helotiaceae</taxon>
        <taxon>Glarea</taxon>
    </lineage>
</organism>
<dbReference type="PROSITE" id="PS51021">
    <property type="entry name" value="BAR"/>
    <property type="match status" value="1"/>
</dbReference>
<dbReference type="PRINTS" id="PR00452">
    <property type="entry name" value="SH3DOMAIN"/>
</dbReference>
<feature type="domain" description="BAR" evidence="5">
    <location>
        <begin position="7"/>
        <end position="242"/>
    </location>
</feature>
<evidence type="ECO:0000259" key="5">
    <source>
        <dbReference type="PROSITE" id="PS51021"/>
    </source>
</evidence>
<evidence type="ECO:0000256" key="2">
    <source>
        <dbReference type="PROSITE-ProRule" id="PRU00192"/>
    </source>
</evidence>
<feature type="domain" description="SH3" evidence="4">
    <location>
        <begin position="400"/>
        <end position="458"/>
    </location>
</feature>
<dbReference type="HOGENOM" id="CLU_025518_1_0_1"/>
<name>S3CP45_GLAL2</name>
<dbReference type="GO" id="GO:0051666">
    <property type="term" value="P:actin cortical patch localization"/>
    <property type="evidence" value="ECO:0007669"/>
    <property type="project" value="InterPro"/>
</dbReference>
<feature type="region of interest" description="Disordered" evidence="3">
    <location>
        <begin position="280"/>
        <end position="400"/>
    </location>
</feature>
<dbReference type="Proteomes" id="UP000016922">
    <property type="component" value="Unassembled WGS sequence"/>
</dbReference>
<dbReference type="eggNOG" id="KOG3771">
    <property type="taxonomic scope" value="Eukaryota"/>
</dbReference>
<dbReference type="PANTHER" id="PTHR47174">
    <property type="entry name" value="BRIDGING INTEGRATOR 3"/>
    <property type="match status" value="1"/>
</dbReference>
<dbReference type="GO" id="GO:1990528">
    <property type="term" value="C:Rvs161p-Rvs167p complex"/>
    <property type="evidence" value="ECO:0007669"/>
    <property type="project" value="TreeGrafter"/>
</dbReference>
<dbReference type="Gene3D" id="1.20.1270.60">
    <property type="entry name" value="Arfaptin homology (AH) domain/BAR domain"/>
    <property type="match status" value="1"/>
</dbReference>
<dbReference type="GeneID" id="19461904"/>
<protein>
    <submittedName>
        <fullName evidence="6">BAR/IMD</fullName>
    </submittedName>
</protein>
<dbReference type="Pfam" id="PF03114">
    <property type="entry name" value="BAR"/>
    <property type="match status" value="1"/>
</dbReference>
<dbReference type="SUPFAM" id="SSF50044">
    <property type="entry name" value="SH3-domain"/>
    <property type="match status" value="1"/>
</dbReference>
<evidence type="ECO:0000313" key="6">
    <source>
        <dbReference type="EMBL" id="EPE26934.1"/>
    </source>
</evidence>
<keyword evidence="7" id="KW-1185">Reference proteome</keyword>
<dbReference type="SUPFAM" id="SSF103657">
    <property type="entry name" value="BAR/IMD domain-like"/>
    <property type="match status" value="1"/>
</dbReference>
<dbReference type="PROSITE" id="PS50002">
    <property type="entry name" value="SH3"/>
    <property type="match status" value="1"/>
</dbReference>
<dbReference type="EMBL" id="KE145370">
    <property type="protein sequence ID" value="EPE26934.1"/>
    <property type="molecule type" value="Genomic_DNA"/>
</dbReference>
<evidence type="ECO:0000256" key="1">
    <source>
        <dbReference type="ARBA" id="ARBA00022443"/>
    </source>
</evidence>
<dbReference type="Pfam" id="PF00018">
    <property type="entry name" value="SH3_1"/>
    <property type="match status" value="1"/>
</dbReference>
<dbReference type="RefSeq" id="XP_008086124.1">
    <property type="nucleotide sequence ID" value="XM_008087933.1"/>
</dbReference>
<dbReference type="GO" id="GO:0006897">
    <property type="term" value="P:endocytosis"/>
    <property type="evidence" value="ECO:0007669"/>
    <property type="project" value="InterPro"/>
</dbReference>
<dbReference type="OrthoDB" id="10255128at2759"/>
<dbReference type="STRING" id="1116229.S3CP45"/>